<dbReference type="RefSeq" id="WP_144304136.1">
    <property type="nucleotide sequence ID" value="NZ_QMIE01000017.1"/>
</dbReference>
<organism evidence="8 9">
    <name type="scientific">Oceanidesulfovibrio indonesiensis</name>
    <dbReference type="NCBI Taxonomy" id="54767"/>
    <lineage>
        <taxon>Bacteria</taxon>
        <taxon>Pseudomonadati</taxon>
        <taxon>Thermodesulfobacteriota</taxon>
        <taxon>Desulfovibrionia</taxon>
        <taxon>Desulfovibrionales</taxon>
        <taxon>Desulfovibrionaceae</taxon>
        <taxon>Oceanidesulfovibrio</taxon>
    </lineage>
</organism>
<keyword evidence="5" id="KW-0482">Metalloprotease</keyword>
<evidence type="ECO:0000313" key="9">
    <source>
        <dbReference type="Proteomes" id="UP000448292"/>
    </source>
</evidence>
<evidence type="ECO:0000256" key="3">
    <source>
        <dbReference type="ARBA" id="ARBA00022801"/>
    </source>
</evidence>
<protein>
    <recommendedName>
        <fullName evidence="7">MPN domain-containing protein</fullName>
    </recommendedName>
</protein>
<evidence type="ECO:0000256" key="5">
    <source>
        <dbReference type="ARBA" id="ARBA00023049"/>
    </source>
</evidence>
<dbReference type="Gene3D" id="3.40.140.10">
    <property type="entry name" value="Cytidine Deaminase, domain 2"/>
    <property type="match status" value="1"/>
</dbReference>
<evidence type="ECO:0000256" key="4">
    <source>
        <dbReference type="ARBA" id="ARBA00022833"/>
    </source>
</evidence>
<keyword evidence="1" id="KW-0645">Protease</keyword>
<dbReference type="PANTHER" id="PTHR30471:SF3">
    <property type="entry name" value="UPF0758 PROTEIN YEES-RELATED"/>
    <property type="match status" value="1"/>
</dbReference>
<keyword evidence="4" id="KW-0862">Zinc</keyword>
<dbReference type="InterPro" id="IPR010994">
    <property type="entry name" value="RuvA_2-like"/>
</dbReference>
<dbReference type="PANTHER" id="PTHR30471">
    <property type="entry name" value="DNA REPAIR PROTEIN RADC"/>
    <property type="match status" value="1"/>
</dbReference>
<gene>
    <name evidence="8" type="ORF">DPQ33_15500</name>
</gene>
<dbReference type="GO" id="GO:0008237">
    <property type="term" value="F:metallopeptidase activity"/>
    <property type="evidence" value="ECO:0007669"/>
    <property type="project" value="UniProtKB-KW"/>
</dbReference>
<proteinExistence type="inferred from homology"/>
<evidence type="ECO:0000256" key="6">
    <source>
        <dbReference type="RuleBase" id="RU003797"/>
    </source>
</evidence>
<dbReference type="AlphaFoldDB" id="A0A7M3MBA5"/>
<dbReference type="InterPro" id="IPR001405">
    <property type="entry name" value="UPF0758"/>
</dbReference>
<dbReference type="Proteomes" id="UP000448292">
    <property type="component" value="Unassembled WGS sequence"/>
</dbReference>
<dbReference type="InterPro" id="IPR037518">
    <property type="entry name" value="MPN"/>
</dbReference>
<evidence type="ECO:0000256" key="1">
    <source>
        <dbReference type="ARBA" id="ARBA00022670"/>
    </source>
</evidence>
<evidence type="ECO:0000259" key="7">
    <source>
        <dbReference type="PROSITE" id="PS50249"/>
    </source>
</evidence>
<dbReference type="OrthoDB" id="9804482at2"/>
<dbReference type="CDD" id="cd08071">
    <property type="entry name" value="MPN_DUF2466"/>
    <property type="match status" value="1"/>
</dbReference>
<evidence type="ECO:0000256" key="2">
    <source>
        <dbReference type="ARBA" id="ARBA00022723"/>
    </source>
</evidence>
<name>A0A7M3MBA5_9BACT</name>
<dbReference type="NCBIfam" id="NF000642">
    <property type="entry name" value="PRK00024.1"/>
    <property type="match status" value="1"/>
</dbReference>
<keyword evidence="9" id="KW-1185">Reference proteome</keyword>
<comment type="similarity">
    <text evidence="6">Belongs to the UPF0758 family.</text>
</comment>
<dbReference type="PROSITE" id="PS50249">
    <property type="entry name" value="MPN"/>
    <property type="match status" value="1"/>
</dbReference>
<dbReference type="EMBL" id="QMIE01000017">
    <property type="protein sequence ID" value="TVM15366.1"/>
    <property type="molecule type" value="Genomic_DNA"/>
</dbReference>
<feature type="domain" description="MPN" evidence="7">
    <location>
        <begin position="103"/>
        <end position="225"/>
    </location>
</feature>
<evidence type="ECO:0000313" key="8">
    <source>
        <dbReference type="EMBL" id="TVM15366.1"/>
    </source>
</evidence>
<dbReference type="NCBIfam" id="TIGR00608">
    <property type="entry name" value="radc"/>
    <property type="match status" value="1"/>
</dbReference>
<dbReference type="InterPro" id="IPR025657">
    <property type="entry name" value="RadC_JAB"/>
</dbReference>
<dbReference type="GO" id="GO:0046872">
    <property type="term" value="F:metal ion binding"/>
    <property type="evidence" value="ECO:0007669"/>
    <property type="project" value="UniProtKB-KW"/>
</dbReference>
<dbReference type="Gene3D" id="1.10.150.20">
    <property type="entry name" value="5' to 3' exonuclease, C-terminal subdomain"/>
    <property type="match status" value="1"/>
</dbReference>
<sequence>MADKPHYHGHRQRLKERLRQAPSQLADYEILELLLAYVIPRRDTKPMAKELLNRYGSLRGVLLARPEELSDVKGLGPSAEVFFALFKEVRARVEESQVRAREVLSHPAHAAQMAMSRLGHLSIEEFWVVLVDTKNRLIGWERISTGTVNETAVYPRELIGKVLERKAASCIIVHNHPGGDPRPSGLDNELTERLKRACDEVGIKLLDHIIVTDDDYFSYQMQGRL</sequence>
<keyword evidence="3" id="KW-0378">Hydrolase</keyword>
<dbReference type="Pfam" id="PF04002">
    <property type="entry name" value="RadC"/>
    <property type="match status" value="1"/>
</dbReference>
<accession>A0A7M3MBA5</accession>
<reference evidence="8 9" key="1">
    <citation type="submission" date="2018-06" db="EMBL/GenBank/DDBJ databases">
        <title>Complete genome of Desulfovibrio indonesiensis P37SLT.</title>
        <authorList>
            <person name="Crispim J.S."/>
            <person name="Vidigal P.M.P."/>
            <person name="Silva L.C.F."/>
            <person name="Laguardia C.N."/>
            <person name="Araujo L.C."/>
            <person name="Dias R.S."/>
            <person name="Sousa M.P."/>
            <person name="Paula S.O."/>
            <person name="Silva C."/>
        </authorList>
    </citation>
    <scope>NUCLEOTIDE SEQUENCE [LARGE SCALE GENOMIC DNA]</scope>
    <source>
        <strain evidence="8 9">P37SLT</strain>
    </source>
</reference>
<dbReference type="SUPFAM" id="SSF47781">
    <property type="entry name" value="RuvA domain 2-like"/>
    <property type="match status" value="1"/>
</dbReference>
<keyword evidence="2" id="KW-0479">Metal-binding</keyword>
<comment type="caution">
    <text evidence="8">The sequence shown here is derived from an EMBL/GenBank/DDBJ whole genome shotgun (WGS) entry which is preliminary data.</text>
</comment>
<dbReference type="GO" id="GO:0006508">
    <property type="term" value="P:proteolysis"/>
    <property type="evidence" value="ECO:0007669"/>
    <property type="project" value="UniProtKB-KW"/>
</dbReference>